<dbReference type="AlphaFoldDB" id="A0A3L8PR98"/>
<dbReference type="EMBL" id="QZEI01000121">
    <property type="protein sequence ID" value="RLV57907.1"/>
    <property type="molecule type" value="Genomic_DNA"/>
</dbReference>
<reference evidence="1 2" key="1">
    <citation type="submission" date="2018-09" db="EMBL/GenBank/DDBJ databases">
        <title>Phylogeny of the Shewanellaceae, and recommendation for two new genera, Pseudoshewanella and Parashewanella.</title>
        <authorList>
            <person name="Wang G."/>
        </authorList>
    </citation>
    <scope>NUCLEOTIDE SEQUENCE [LARGE SCALE GENOMIC DNA]</scope>
    <source>
        <strain evidence="1 2">C51</strain>
    </source>
</reference>
<comment type="caution">
    <text evidence="1">The sequence shown here is derived from an EMBL/GenBank/DDBJ whole genome shotgun (WGS) entry which is preliminary data.</text>
</comment>
<keyword evidence="2" id="KW-1185">Reference proteome</keyword>
<evidence type="ECO:0000313" key="1">
    <source>
        <dbReference type="EMBL" id="RLV57907.1"/>
    </source>
</evidence>
<dbReference type="RefSeq" id="WP_121840766.1">
    <property type="nucleotide sequence ID" value="NZ_ML014870.1"/>
</dbReference>
<organism evidence="1 2">
    <name type="scientific">Parashewanella curva</name>
    <dbReference type="NCBI Taxonomy" id="2338552"/>
    <lineage>
        <taxon>Bacteria</taxon>
        <taxon>Pseudomonadati</taxon>
        <taxon>Pseudomonadota</taxon>
        <taxon>Gammaproteobacteria</taxon>
        <taxon>Alteromonadales</taxon>
        <taxon>Shewanellaceae</taxon>
        <taxon>Parashewanella</taxon>
    </lineage>
</organism>
<name>A0A3L8PR98_9GAMM</name>
<evidence type="ECO:0000313" key="2">
    <source>
        <dbReference type="Proteomes" id="UP000281474"/>
    </source>
</evidence>
<accession>A0A3L8PR98</accession>
<sequence>MGYQVFANKEMRIIESYLLNKGDLLALASTQEPQFIQKLNYKAINRSLDSLNDLELLAISRYLPEIIKELTKLGHIFITHRDIQCLSFAQTAQHKVRLVFDKIIRENENYSDSYFAFLNIIAKNTSLAVIHTKLLQEYGPEHCSKKGRIA</sequence>
<gene>
    <name evidence="1" type="ORF">D5018_20105</name>
</gene>
<proteinExistence type="predicted"/>
<dbReference type="Proteomes" id="UP000281474">
    <property type="component" value="Unassembled WGS sequence"/>
</dbReference>
<protein>
    <submittedName>
        <fullName evidence="1">Uncharacterized protein</fullName>
    </submittedName>
</protein>